<accession>A4U1A8</accession>
<comment type="similarity">
    <text evidence="1">Belongs to the glycosyltransferase group 1 family. Glycosyltransferase 4 subfamily.</text>
</comment>
<dbReference type="SUPFAM" id="SSF53756">
    <property type="entry name" value="UDP-Glycosyltransferase/glycogen phosphorylase"/>
    <property type="match status" value="1"/>
</dbReference>
<dbReference type="PANTHER" id="PTHR12526:SF640">
    <property type="entry name" value="COLANIC ACID BIOSYNTHESIS GLYCOSYLTRANSFERASE WCAL-RELATED"/>
    <property type="match status" value="1"/>
</dbReference>
<gene>
    <name evidence="5" type="ORF">MGR_1195</name>
</gene>
<reference evidence="5" key="1">
    <citation type="journal article" date="2007" name="J. Bacteriol.">
        <title>Comparative genome analysis of four magnetotactic bacteria reveals a complex set of group-specific genes implicated in magnetosome biomineralization and function.</title>
        <authorList>
            <person name="Richter M."/>
            <person name="Kube M."/>
            <person name="Bazylinski D.A."/>
            <person name="Lombardot T."/>
            <person name="Gloeckner F.O."/>
            <person name="Reinhardt R."/>
            <person name="Schueler D."/>
        </authorList>
    </citation>
    <scope>NUCLEOTIDE SEQUENCE</scope>
    <source>
        <strain evidence="5">MSR-1</strain>
    </source>
</reference>
<dbReference type="GO" id="GO:0016757">
    <property type="term" value="F:glycosyltransferase activity"/>
    <property type="evidence" value="ECO:0007669"/>
    <property type="project" value="UniProtKB-KW"/>
</dbReference>
<dbReference type="RefSeq" id="WP_106003035.1">
    <property type="nucleotide sequence ID" value="NZ_CP027527.1"/>
</dbReference>
<evidence type="ECO:0000313" key="5">
    <source>
        <dbReference type="EMBL" id="CAM76665.1"/>
    </source>
</evidence>
<keyword evidence="3 5" id="KW-0808">Transferase</keyword>
<organism evidence="5">
    <name type="scientific">Magnetospirillum gryphiswaldense</name>
    <dbReference type="NCBI Taxonomy" id="55518"/>
    <lineage>
        <taxon>Bacteria</taxon>
        <taxon>Pseudomonadati</taxon>
        <taxon>Pseudomonadota</taxon>
        <taxon>Alphaproteobacteria</taxon>
        <taxon>Rhodospirillales</taxon>
        <taxon>Rhodospirillaceae</taxon>
        <taxon>Magnetospirillum</taxon>
    </lineage>
</organism>
<dbReference type="EMBL" id="CU459003">
    <property type="protein sequence ID" value="CAM76665.1"/>
    <property type="molecule type" value="Genomic_DNA"/>
</dbReference>
<sequence length="376" mass="41181">MKVAIAVHGRFHAFELARYLAARGVLARLDTTYPAFAAPKGVPLRTLPWLELIRRAWPRLHLPGNPDLFIAQSFARSLADHLPQADILVGWSGASLEAIAPAQAQGIKVVLERGSTHMAHQTEILRDAHARFGLDWHATDPRLIERELAEYDQADLICTGCSYARQTFIDRGIDPAKVAVNPYGVDLSHFSPGSGERRKRILFAGQVGVRKGVPWLIDAFHTLPPDWELHLAGPLEPGFDAVLRRHDLTRIILRGPLSRADLAREYRQAAIFCLPSIEEGFGMVILQAMASGCAVITTTATGGPDAGENGRDLLLVPPADTPALAQALSRLVHDSLLRQSLGEAARARVADGFCWNDYGQRAIALYQMLTNPKPVC</sequence>
<evidence type="ECO:0000256" key="3">
    <source>
        <dbReference type="ARBA" id="ARBA00022679"/>
    </source>
</evidence>
<dbReference type="CDD" id="cd03801">
    <property type="entry name" value="GT4_PimA-like"/>
    <property type="match status" value="1"/>
</dbReference>
<dbReference type="Gene3D" id="3.40.50.2000">
    <property type="entry name" value="Glycogen Phosphorylase B"/>
    <property type="match status" value="2"/>
</dbReference>
<keyword evidence="2" id="KW-0328">Glycosyltransferase</keyword>
<dbReference type="Pfam" id="PF13439">
    <property type="entry name" value="Glyco_transf_4"/>
    <property type="match status" value="1"/>
</dbReference>
<evidence type="ECO:0000259" key="4">
    <source>
        <dbReference type="Pfam" id="PF13439"/>
    </source>
</evidence>
<evidence type="ECO:0000256" key="2">
    <source>
        <dbReference type="ARBA" id="ARBA00022676"/>
    </source>
</evidence>
<proteinExistence type="inferred from homology"/>
<protein>
    <submittedName>
        <fullName evidence="5">Glycosyl transferase, group 1</fullName>
    </submittedName>
</protein>
<dbReference type="AlphaFoldDB" id="A4U1A8"/>
<name>A4U1A8_9PROT</name>
<dbReference type="InterPro" id="IPR028098">
    <property type="entry name" value="Glyco_trans_4-like_N"/>
</dbReference>
<evidence type="ECO:0000256" key="1">
    <source>
        <dbReference type="ARBA" id="ARBA00009481"/>
    </source>
</evidence>
<dbReference type="PANTHER" id="PTHR12526">
    <property type="entry name" value="GLYCOSYLTRANSFERASE"/>
    <property type="match status" value="1"/>
</dbReference>
<feature type="domain" description="Glycosyltransferase subfamily 4-like N-terminal" evidence="4">
    <location>
        <begin position="12"/>
        <end position="188"/>
    </location>
</feature>
<dbReference type="Pfam" id="PF13692">
    <property type="entry name" value="Glyco_trans_1_4"/>
    <property type="match status" value="1"/>
</dbReference>